<dbReference type="EMBL" id="JARQZJ010000004">
    <property type="protein sequence ID" value="KAK9870756.1"/>
    <property type="molecule type" value="Genomic_DNA"/>
</dbReference>
<dbReference type="AlphaFoldDB" id="A0AAW1TRL4"/>
<protein>
    <recommendedName>
        <fullName evidence="10">Cytochrome P450</fullName>
    </recommendedName>
</protein>
<dbReference type="InterPro" id="IPR036396">
    <property type="entry name" value="Cyt_P450_sf"/>
</dbReference>
<accession>A0AAW1TRL4</accession>
<organism evidence="8 9">
    <name type="scientific">Henosepilachna vigintioctopunctata</name>
    <dbReference type="NCBI Taxonomy" id="420089"/>
    <lineage>
        <taxon>Eukaryota</taxon>
        <taxon>Metazoa</taxon>
        <taxon>Ecdysozoa</taxon>
        <taxon>Arthropoda</taxon>
        <taxon>Hexapoda</taxon>
        <taxon>Insecta</taxon>
        <taxon>Pterygota</taxon>
        <taxon>Neoptera</taxon>
        <taxon>Endopterygota</taxon>
        <taxon>Coleoptera</taxon>
        <taxon>Polyphaga</taxon>
        <taxon>Cucujiformia</taxon>
        <taxon>Coccinelloidea</taxon>
        <taxon>Coccinellidae</taxon>
        <taxon>Epilachninae</taxon>
        <taxon>Epilachnini</taxon>
        <taxon>Henosepilachna</taxon>
    </lineage>
</organism>
<gene>
    <name evidence="8" type="ORF">WA026_009717</name>
</gene>
<keyword evidence="9" id="KW-1185">Reference proteome</keyword>
<dbReference type="GO" id="GO:0005506">
    <property type="term" value="F:iron ion binding"/>
    <property type="evidence" value="ECO:0007669"/>
    <property type="project" value="InterPro"/>
</dbReference>
<evidence type="ECO:0000313" key="9">
    <source>
        <dbReference type="Proteomes" id="UP001431783"/>
    </source>
</evidence>
<dbReference type="InterPro" id="IPR001128">
    <property type="entry name" value="Cyt_P450"/>
</dbReference>
<dbReference type="Gene3D" id="1.10.630.10">
    <property type="entry name" value="Cytochrome P450"/>
    <property type="match status" value="1"/>
</dbReference>
<comment type="similarity">
    <text evidence="2">Belongs to the cytochrome P450 family.</text>
</comment>
<sequence>MYLFITLAVTLISFYIIKILKKRKYIEKCLNKIPGPPPFLFLGNANDFFRGKDVLDVLVNYWKTYGSIVKIQFTPLRYGLVVTDYEFLKEFLLGNNNLTKSQIYKFTKVWLGEGVLTTPEEKWRNQRKICAPTFSNKVLVDFLSIFDDQSDILIDKIKQITPVNSFDIHNYLSLCSLDIVCETIMGVSIHAQTNEHSDFVKSVKEMCEIIIARSMKIWKHPNLLFMFSSEYRRQQKCLKIINSYTNQVITSRKEYRANNPSEKSKQKSTLLDTLLEYSETEEVLKEQQLLDEVHTFMFAGHDTTSSAMEFVIYSLSKYPDVQRRAYEEQISIFGDNLHKEVNIDDIQEMKYLEMVIKETIRLYTIVPVISRLITKEFKFKNYVIPEGVTLTILLHGLHRNPELFPDPDVFNPSRFENATAIQPFSLYPSALAQEIVLAKNMLFTK</sequence>
<dbReference type="PRINTS" id="PR00385">
    <property type="entry name" value="P450"/>
</dbReference>
<dbReference type="Proteomes" id="UP001431783">
    <property type="component" value="Unassembled WGS sequence"/>
</dbReference>
<keyword evidence="4" id="KW-0479">Metal-binding</keyword>
<keyword evidence="7" id="KW-0503">Monooxygenase</keyword>
<comment type="cofactor">
    <cofactor evidence="1">
        <name>heme</name>
        <dbReference type="ChEBI" id="CHEBI:30413"/>
    </cofactor>
</comment>
<dbReference type="PANTHER" id="PTHR24291:SF187">
    <property type="entry name" value="CYTOCHROME P450 4AE1-RELATED"/>
    <property type="match status" value="1"/>
</dbReference>
<dbReference type="PRINTS" id="PR00463">
    <property type="entry name" value="EP450I"/>
</dbReference>
<dbReference type="Pfam" id="PF00067">
    <property type="entry name" value="p450"/>
    <property type="match status" value="1"/>
</dbReference>
<dbReference type="InterPro" id="IPR050196">
    <property type="entry name" value="Cytochrome_P450_Monoox"/>
</dbReference>
<evidence type="ECO:0000256" key="1">
    <source>
        <dbReference type="ARBA" id="ARBA00001971"/>
    </source>
</evidence>
<evidence type="ECO:0000256" key="5">
    <source>
        <dbReference type="ARBA" id="ARBA00023002"/>
    </source>
</evidence>
<evidence type="ECO:0000256" key="7">
    <source>
        <dbReference type="ARBA" id="ARBA00023033"/>
    </source>
</evidence>
<evidence type="ECO:0000256" key="3">
    <source>
        <dbReference type="ARBA" id="ARBA00022617"/>
    </source>
</evidence>
<dbReference type="InterPro" id="IPR002401">
    <property type="entry name" value="Cyt_P450_E_grp-I"/>
</dbReference>
<evidence type="ECO:0000313" key="8">
    <source>
        <dbReference type="EMBL" id="KAK9870756.1"/>
    </source>
</evidence>
<dbReference type="GO" id="GO:0004497">
    <property type="term" value="F:monooxygenase activity"/>
    <property type="evidence" value="ECO:0007669"/>
    <property type="project" value="UniProtKB-KW"/>
</dbReference>
<keyword evidence="5" id="KW-0560">Oxidoreductase</keyword>
<comment type="caution">
    <text evidence="8">The sequence shown here is derived from an EMBL/GenBank/DDBJ whole genome shotgun (WGS) entry which is preliminary data.</text>
</comment>
<evidence type="ECO:0008006" key="10">
    <source>
        <dbReference type="Google" id="ProtNLM"/>
    </source>
</evidence>
<proteinExistence type="inferred from homology"/>
<dbReference type="GO" id="GO:0016705">
    <property type="term" value="F:oxidoreductase activity, acting on paired donors, with incorporation or reduction of molecular oxygen"/>
    <property type="evidence" value="ECO:0007669"/>
    <property type="project" value="InterPro"/>
</dbReference>
<keyword evidence="6" id="KW-0408">Iron</keyword>
<keyword evidence="3" id="KW-0349">Heme</keyword>
<dbReference type="GO" id="GO:0020037">
    <property type="term" value="F:heme binding"/>
    <property type="evidence" value="ECO:0007669"/>
    <property type="project" value="InterPro"/>
</dbReference>
<evidence type="ECO:0000256" key="4">
    <source>
        <dbReference type="ARBA" id="ARBA00022723"/>
    </source>
</evidence>
<evidence type="ECO:0000256" key="6">
    <source>
        <dbReference type="ARBA" id="ARBA00023004"/>
    </source>
</evidence>
<name>A0AAW1TRL4_9CUCU</name>
<reference evidence="8 9" key="1">
    <citation type="submission" date="2023-03" db="EMBL/GenBank/DDBJ databases">
        <title>Genome insight into feeding habits of ladybird beetles.</title>
        <authorList>
            <person name="Li H.-S."/>
            <person name="Huang Y.-H."/>
            <person name="Pang H."/>
        </authorList>
    </citation>
    <scope>NUCLEOTIDE SEQUENCE [LARGE SCALE GENOMIC DNA]</scope>
    <source>
        <strain evidence="8">SYSU_2023b</strain>
        <tissue evidence="8">Whole body</tissue>
    </source>
</reference>
<dbReference type="SUPFAM" id="SSF48264">
    <property type="entry name" value="Cytochrome P450"/>
    <property type="match status" value="1"/>
</dbReference>
<dbReference type="CDD" id="cd20628">
    <property type="entry name" value="CYP4"/>
    <property type="match status" value="1"/>
</dbReference>
<dbReference type="PANTHER" id="PTHR24291">
    <property type="entry name" value="CYTOCHROME P450 FAMILY 4"/>
    <property type="match status" value="1"/>
</dbReference>
<evidence type="ECO:0000256" key="2">
    <source>
        <dbReference type="ARBA" id="ARBA00010617"/>
    </source>
</evidence>